<protein>
    <submittedName>
        <fullName evidence="2">Uncharacterized protein</fullName>
    </submittedName>
</protein>
<keyword evidence="1" id="KW-0472">Membrane</keyword>
<keyword evidence="3" id="KW-1185">Reference proteome</keyword>
<organism evidence="2 3">
    <name type="scientific">Stieleria neptunia</name>
    <dbReference type="NCBI Taxonomy" id="2527979"/>
    <lineage>
        <taxon>Bacteria</taxon>
        <taxon>Pseudomonadati</taxon>
        <taxon>Planctomycetota</taxon>
        <taxon>Planctomycetia</taxon>
        <taxon>Pirellulales</taxon>
        <taxon>Pirellulaceae</taxon>
        <taxon>Stieleria</taxon>
    </lineage>
</organism>
<gene>
    <name evidence="2" type="ORF">Enr13x_27870</name>
</gene>
<dbReference type="OrthoDB" id="289134at2"/>
<keyword evidence="1" id="KW-0812">Transmembrane</keyword>
<evidence type="ECO:0000313" key="2">
    <source>
        <dbReference type="EMBL" id="QDV42936.1"/>
    </source>
</evidence>
<evidence type="ECO:0000256" key="1">
    <source>
        <dbReference type="SAM" id="Phobius"/>
    </source>
</evidence>
<keyword evidence="1" id="KW-1133">Transmembrane helix</keyword>
<dbReference type="EMBL" id="CP037423">
    <property type="protein sequence ID" value="QDV42936.1"/>
    <property type="molecule type" value="Genomic_DNA"/>
</dbReference>
<sequence>MSFYRNRYFLSGMLLILLGLQFRRVESFVLNERSTRFVAKMTNTPLVDNSTTLGSIFEPVTPVPRKRVTPPRWLGLSMIAFGCVITFHSFVIPRHREG</sequence>
<dbReference type="RefSeq" id="WP_145386686.1">
    <property type="nucleotide sequence ID" value="NZ_CP037423.1"/>
</dbReference>
<evidence type="ECO:0000313" key="3">
    <source>
        <dbReference type="Proteomes" id="UP000319004"/>
    </source>
</evidence>
<name>A0A518HQ16_9BACT</name>
<proteinExistence type="predicted"/>
<dbReference type="AlphaFoldDB" id="A0A518HQ16"/>
<dbReference type="Proteomes" id="UP000319004">
    <property type="component" value="Chromosome"/>
</dbReference>
<dbReference type="KEGG" id="snep:Enr13x_27870"/>
<reference evidence="2 3" key="1">
    <citation type="submission" date="2019-03" db="EMBL/GenBank/DDBJ databases">
        <title>Deep-cultivation of Planctomycetes and their phenomic and genomic characterization uncovers novel biology.</title>
        <authorList>
            <person name="Wiegand S."/>
            <person name="Jogler M."/>
            <person name="Boedeker C."/>
            <person name="Pinto D."/>
            <person name="Vollmers J."/>
            <person name="Rivas-Marin E."/>
            <person name="Kohn T."/>
            <person name="Peeters S.H."/>
            <person name="Heuer A."/>
            <person name="Rast P."/>
            <person name="Oberbeckmann S."/>
            <person name="Bunk B."/>
            <person name="Jeske O."/>
            <person name="Meyerdierks A."/>
            <person name="Storesund J.E."/>
            <person name="Kallscheuer N."/>
            <person name="Luecker S."/>
            <person name="Lage O.M."/>
            <person name="Pohl T."/>
            <person name="Merkel B.J."/>
            <person name="Hornburger P."/>
            <person name="Mueller R.-W."/>
            <person name="Bruemmer F."/>
            <person name="Labrenz M."/>
            <person name="Spormann A.M."/>
            <person name="Op den Camp H."/>
            <person name="Overmann J."/>
            <person name="Amann R."/>
            <person name="Jetten M.S.M."/>
            <person name="Mascher T."/>
            <person name="Medema M.H."/>
            <person name="Devos D.P."/>
            <person name="Kaster A.-K."/>
            <person name="Ovreas L."/>
            <person name="Rohde M."/>
            <person name="Galperin M.Y."/>
            <person name="Jogler C."/>
        </authorList>
    </citation>
    <scope>NUCLEOTIDE SEQUENCE [LARGE SCALE GENOMIC DNA]</scope>
    <source>
        <strain evidence="2 3">Enr13</strain>
    </source>
</reference>
<accession>A0A518HQ16</accession>
<feature type="transmembrane region" description="Helical" evidence="1">
    <location>
        <begin position="73"/>
        <end position="92"/>
    </location>
</feature>